<evidence type="ECO:0000313" key="1">
    <source>
        <dbReference type="EMBL" id="CCG07918.1"/>
    </source>
</evidence>
<dbReference type="PATRIC" id="fig|1150469.3.peg.1458"/>
<keyword evidence="2" id="KW-1185">Reference proteome</keyword>
<gene>
    <name evidence="1" type="ORF">RSPPHO_01292</name>
</gene>
<dbReference type="Pfam" id="PF09485">
    <property type="entry name" value="CRISPR_Cse2"/>
    <property type="match status" value="1"/>
</dbReference>
<dbReference type="KEGG" id="rpm:RSPPHO_01292"/>
<sequence length="192" mass="21233">MGGAPGPAEEEGGFALMSSERAKYLNFSKEESATTTLPVLKAWHARLADDRRARAALRRAQSLDDVWPEEAFSRLRLHLLPLASFSTMALARVAVAVAEVDEDHEVSLARRAASLGVRGKALVSSDRLRLLLGSEDPDEFLRLLRGIVDQIDRQVNVAALADLVLSWEHPNGRLWARRTVFLDYYETAPADA</sequence>
<evidence type="ECO:0000313" key="2">
    <source>
        <dbReference type="Proteomes" id="UP000033220"/>
    </source>
</evidence>
<accession>H6SSN9</accession>
<dbReference type="InterPro" id="IPR038287">
    <property type="entry name" value="Cse2_sf"/>
</dbReference>
<protein>
    <submittedName>
        <fullName evidence="1">CRISPR-associated protein, CT1973 family</fullName>
    </submittedName>
</protein>
<dbReference type="AlphaFoldDB" id="H6SSN9"/>
<dbReference type="STRING" id="1150469.RSPPHO_01292"/>
<dbReference type="NCBIfam" id="TIGR02548">
    <property type="entry name" value="casB_cse2"/>
    <property type="match status" value="1"/>
</dbReference>
<dbReference type="Gene3D" id="1.10.520.40">
    <property type="entry name" value="CRISPR-associated protein Cse2"/>
    <property type="match status" value="1"/>
</dbReference>
<reference evidence="1 2" key="1">
    <citation type="submission" date="2012-02" db="EMBL/GenBank/DDBJ databases">
        <title>Shotgun genome sequence of Phaeospirillum photometricum DSM 122.</title>
        <authorList>
            <person name="Duquesne K."/>
            <person name="Sturgis J."/>
        </authorList>
    </citation>
    <scope>NUCLEOTIDE SEQUENCE [LARGE SCALE GENOMIC DNA]</scope>
    <source>
        <strain evidence="2">DSM122</strain>
    </source>
</reference>
<organism evidence="1 2">
    <name type="scientific">Pararhodospirillum photometricum DSM 122</name>
    <dbReference type="NCBI Taxonomy" id="1150469"/>
    <lineage>
        <taxon>Bacteria</taxon>
        <taxon>Pseudomonadati</taxon>
        <taxon>Pseudomonadota</taxon>
        <taxon>Alphaproteobacteria</taxon>
        <taxon>Rhodospirillales</taxon>
        <taxon>Rhodospirillaceae</taxon>
        <taxon>Pararhodospirillum</taxon>
    </lineage>
</organism>
<dbReference type="InterPro" id="IPR013382">
    <property type="entry name" value="CRISPR-assoc_prot_Cse2"/>
</dbReference>
<proteinExistence type="predicted"/>
<dbReference type="HOGENOM" id="CLU_1414201_0_0_5"/>
<name>H6SSN9_PARPM</name>
<dbReference type="Proteomes" id="UP000033220">
    <property type="component" value="Chromosome DSM 122"/>
</dbReference>
<dbReference type="EMBL" id="HE663493">
    <property type="protein sequence ID" value="CCG07918.1"/>
    <property type="molecule type" value="Genomic_DNA"/>
</dbReference>